<feature type="coiled-coil region" evidence="1">
    <location>
        <begin position="9"/>
        <end position="39"/>
    </location>
</feature>
<dbReference type="GO" id="GO:0009298">
    <property type="term" value="P:GDP-mannose biosynthetic process"/>
    <property type="evidence" value="ECO:0007669"/>
    <property type="project" value="TreeGrafter"/>
</dbReference>
<protein>
    <submittedName>
        <fullName evidence="4">Mannose-1-phosphate guanylyltransferase</fullName>
    </submittedName>
</protein>
<dbReference type="InterPro" id="IPR051161">
    <property type="entry name" value="Mannose-6P_isomerase_type2"/>
</dbReference>
<dbReference type="Pfam" id="PF00483">
    <property type="entry name" value="NTP_transferase"/>
    <property type="match status" value="1"/>
</dbReference>
<dbReference type="RefSeq" id="XP_040766175.1">
    <property type="nucleotide sequence ID" value="XM_040906306.1"/>
</dbReference>
<organism evidence="4 5">
    <name type="scientific">Laetiporus sulphureus 93-53</name>
    <dbReference type="NCBI Taxonomy" id="1314785"/>
    <lineage>
        <taxon>Eukaryota</taxon>
        <taxon>Fungi</taxon>
        <taxon>Dikarya</taxon>
        <taxon>Basidiomycota</taxon>
        <taxon>Agaricomycotina</taxon>
        <taxon>Agaricomycetes</taxon>
        <taxon>Polyporales</taxon>
        <taxon>Laetiporus</taxon>
    </lineage>
</organism>
<dbReference type="OrthoDB" id="5594057at2759"/>
<reference evidence="4 5" key="1">
    <citation type="journal article" date="2016" name="Mol. Biol. Evol.">
        <title>Comparative Genomics of Early-Diverging Mushroom-Forming Fungi Provides Insights into the Origins of Lignocellulose Decay Capabilities.</title>
        <authorList>
            <person name="Nagy L.G."/>
            <person name="Riley R."/>
            <person name="Tritt A."/>
            <person name="Adam C."/>
            <person name="Daum C."/>
            <person name="Floudas D."/>
            <person name="Sun H."/>
            <person name="Yadav J.S."/>
            <person name="Pangilinan J."/>
            <person name="Larsson K.H."/>
            <person name="Matsuura K."/>
            <person name="Barry K."/>
            <person name="Labutti K."/>
            <person name="Kuo R."/>
            <person name="Ohm R.A."/>
            <person name="Bhattacharya S.S."/>
            <person name="Shirouzu T."/>
            <person name="Yoshinaga Y."/>
            <person name="Martin F.M."/>
            <person name="Grigoriev I.V."/>
            <person name="Hibbett D.S."/>
        </authorList>
    </citation>
    <scope>NUCLEOTIDE SEQUENCE [LARGE SCALE GENOMIC DNA]</scope>
    <source>
        <strain evidence="4 5">93-53</strain>
    </source>
</reference>
<dbReference type="SUPFAM" id="SSF159283">
    <property type="entry name" value="Guanosine diphospho-D-mannose pyrophosphorylase/mannose-6-phosphate isomerase linker domain"/>
    <property type="match status" value="1"/>
</dbReference>
<sequence>MFKHIMDAVQKSHSEVTELRAEVHELRQANASLERMVKEGTQYNNGSRLGTPGFVTPAPGSPQLRAKTPFLSPSALPSLAVPPTFYVPSPLSDNCNTQYSFGMRDIPGFYVVIPAGGAGTRLWPLSREEHPKFLLDLTLKGRSLIQATWDRLLPLSSATRTTIVAGPAHVKGITEQLPDLLHHNLFCEPSAKDSMAAIGLAAAVLARRDPSAIIGSFAADHMISGDDAFLSAVAEAVEVAKKDYLVTIGIAPSHPSTGFGYVRLGEKLGFADAPNARLVSSFKEKPDARTAAAYIKTGSYRWNAGMFVTKATFLMELLREYKPDLYDGLQKIAQYWDDEPMRRKVLDEVWPGLEKIAIDHAVAEPAALDRRVAVVPATFGWDDVGDFSSLADLIPAESNQPRVLGDNSLVLTEQAAGGIVVPGSGRLISLLGVDDLVIVDMPDTLLVTTRARSQEVKRLVKKCKEAGFKNLL</sequence>
<accession>A0A165F5M7</accession>
<dbReference type="InterPro" id="IPR049577">
    <property type="entry name" value="GMPP_N"/>
</dbReference>
<dbReference type="Pfam" id="PF22640">
    <property type="entry name" value="ManC_GMP_beta-helix"/>
    <property type="match status" value="1"/>
</dbReference>
<dbReference type="CDD" id="cd02509">
    <property type="entry name" value="GDP-M1P_Guanylyltransferase"/>
    <property type="match status" value="1"/>
</dbReference>
<proteinExistence type="predicted"/>
<feature type="domain" description="Nucleotidyl transferase" evidence="2">
    <location>
        <begin position="112"/>
        <end position="395"/>
    </location>
</feature>
<keyword evidence="4" id="KW-0548">Nucleotidyltransferase</keyword>
<dbReference type="EMBL" id="KV427615">
    <property type="protein sequence ID" value="KZT08435.1"/>
    <property type="molecule type" value="Genomic_DNA"/>
</dbReference>
<dbReference type="GO" id="GO:0004475">
    <property type="term" value="F:mannose-1-phosphate guanylyltransferase (GTP) activity"/>
    <property type="evidence" value="ECO:0007669"/>
    <property type="project" value="InterPro"/>
</dbReference>
<dbReference type="PANTHER" id="PTHR46390:SF1">
    <property type="entry name" value="MANNOSE-1-PHOSPHATE GUANYLYLTRANSFERASE"/>
    <property type="match status" value="1"/>
</dbReference>
<keyword evidence="4" id="KW-0808">Transferase</keyword>
<evidence type="ECO:0000259" key="2">
    <source>
        <dbReference type="Pfam" id="PF00483"/>
    </source>
</evidence>
<keyword evidence="5" id="KW-1185">Reference proteome</keyword>
<dbReference type="Proteomes" id="UP000076871">
    <property type="component" value="Unassembled WGS sequence"/>
</dbReference>
<dbReference type="GeneID" id="63823335"/>
<dbReference type="InterPro" id="IPR054566">
    <property type="entry name" value="ManC/GMP-like_b-helix"/>
</dbReference>
<gene>
    <name evidence="4" type="ORF">LAESUDRAFT_697365</name>
</gene>
<evidence type="ECO:0000313" key="5">
    <source>
        <dbReference type="Proteomes" id="UP000076871"/>
    </source>
</evidence>
<dbReference type="STRING" id="1314785.A0A165F5M7"/>
<dbReference type="InParanoid" id="A0A165F5M7"/>
<name>A0A165F5M7_9APHY</name>
<feature type="domain" description="MannoseP isomerase/GMP-like beta-helix" evidence="3">
    <location>
        <begin position="418"/>
        <end position="462"/>
    </location>
</feature>
<evidence type="ECO:0000256" key="1">
    <source>
        <dbReference type="SAM" id="Coils"/>
    </source>
</evidence>
<dbReference type="PANTHER" id="PTHR46390">
    <property type="entry name" value="MANNOSE-1-PHOSPHATE GUANYLYLTRANSFERASE"/>
    <property type="match status" value="1"/>
</dbReference>
<keyword evidence="1" id="KW-0175">Coiled coil</keyword>
<dbReference type="AlphaFoldDB" id="A0A165F5M7"/>
<dbReference type="InterPro" id="IPR029044">
    <property type="entry name" value="Nucleotide-diphossugar_trans"/>
</dbReference>
<evidence type="ECO:0000259" key="3">
    <source>
        <dbReference type="Pfam" id="PF22640"/>
    </source>
</evidence>
<dbReference type="InterPro" id="IPR005835">
    <property type="entry name" value="NTP_transferase_dom"/>
</dbReference>
<dbReference type="Gene3D" id="3.90.550.10">
    <property type="entry name" value="Spore Coat Polysaccharide Biosynthesis Protein SpsA, Chain A"/>
    <property type="match status" value="1"/>
</dbReference>
<dbReference type="SUPFAM" id="SSF53448">
    <property type="entry name" value="Nucleotide-diphospho-sugar transferases"/>
    <property type="match status" value="1"/>
</dbReference>
<evidence type="ECO:0000313" key="4">
    <source>
        <dbReference type="EMBL" id="KZT08435.1"/>
    </source>
</evidence>